<dbReference type="Proteomes" id="UP000747110">
    <property type="component" value="Unassembled WGS sequence"/>
</dbReference>
<feature type="compositionally biased region" description="Low complexity" evidence="1">
    <location>
        <begin position="76"/>
        <end position="87"/>
    </location>
</feature>
<evidence type="ECO:0000256" key="1">
    <source>
        <dbReference type="SAM" id="MobiDB-lite"/>
    </source>
</evidence>
<gene>
    <name evidence="2" type="ORF">Vretifemale_11253</name>
</gene>
<feature type="region of interest" description="Disordered" evidence="1">
    <location>
        <begin position="56"/>
        <end position="105"/>
    </location>
</feature>
<protein>
    <submittedName>
        <fullName evidence="2">Uncharacterized protein</fullName>
    </submittedName>
</protein>
<name>A0A8J4CLT9_9CHLO</name>
<proteinExistence type="predicted"/>
<sequence>MTPRCLQGPPGQGIGPMRPHASSALQNAPAGCNWQRVQVLIMRVYDDSVSLTTPSFHTFPSHRPPANRADLPSPLPSVAPATPAATCPRRRRSHASCTSPAAPVGRGKSVLVQRCVLDSNTE</sequence>
<comment type="caution">
    <text evidence="2">The sequence shown here is derived from an EMBL/GenBank/DDBJ whole genome shotgun (WGS) entry which is preliminary data.</text>
</comment>
<dbReference type="EMBL" id="BNCP01000024">
    <property type="protein sequence ID" value="GIL82363.1"/>
    <property type="molecule type" value="Genomic_DNA"/>
</dbReference>
<evidence type="ECO:0000313" key="3">
    <source>
        <dbReference type="Proteomes" id="UP000747110"/>
    </source>
</evidence>
<reference evidence="2" key="1">
    <citation type="journal article" date="2021" name="Proc. Natl. Acad. Sci. U.S.A.">
        <title>Three genomes in the algal genus Volvox reveal the fate of a haploid sex-determining region after a transition to homothallism.</title>
        <authorList>
            <person name="Yamamoto K."/>
            <person name="Hamaji T."/>
            <person name="Kawai-Toyooka H."/>
            <person name="Matsuzaki R."/>
            <person name="Takahashi F."/>
            <person name="Nishimura Y."/>
            <person name="Kawachi M."/>
            <person name="Noguchi H."/>
            <person name="Minakuchi Y."/>
            <person name="Umen J.G."/>
            <person name="Toyoda A."/>
            <person name="Nozaki H."/>
        </authorList>
    </citation>
    <scope>NUCLEOTIDE SEQUENCE</scope>
    <source>
        <strain evidence="2">NIES-3786</strain>
    </source>
</reference>
<evidence type="ECO:0000313" key="2">
    <source>
        <dbReference type="EMBL" id="GIL82363.1"/>
    </source>
</evidence>
<dbReference type="AlphaFoldDB" id="A0A8J4CLT9"/>
<feature type="region of interest" description="Disordered" evidence="1">
    <location>
        <begin position="1"/>
        <end position="27"/>
    </location>
</feature>
<organism evidence="2 3">
    <name type="scientific">Volvox reticuliferus</name>
    <dbReference type="NCBI Taxonomy" id="1737510"/>
    <lineage>
        <taxon>Eukaryota</taxon>
        <taxon>Viridiplantae</taxon>
        <taxon>Chlorophyta</taxon>
        <taxon>core chlorophytes</taxon>
        <taxon>Chlorophyceae</taxon>
        <taxon>CS clade</taxon>
        <taxon>Chlamydomonadales</taxon>
        <taxon>Volvocaceae</taxon>
        <taxon>Volvox</taxon>
    </lineage>
</organism>
<accession>A0A8J4CLT9</accession>
<keyword evidence="3" id="KW-1185">Reference proteome</keyword>